<dbReference type="OrthoDB" id="9790372at2"/>
<organism evidence="1 2">
    <name type="scientific">Paenibacillus herberti</name>
    <dbReference type="NCBI Taxonomy" id="1619309"/>
    <lineage>
        <taxon>Bacteria</taxon>
        <taxon>Bacillati</taxon>
        <taxon>Bacillota</taxon>
        <taxon>Bacilli</taxon>
        <taxon>Bacillales</taxon>
        <taxon>Paenibacillaceae</taxon>
        <taxon>Paenibacillus</taxon>
    </lineage>
</organism>
<dbReference type="Pfam" id="PF02620">
    <property type="entry name" value="YceD"/>
    <property type="match status" value="1"/>
</dbReference>
<accession>A0A229P1L8</accession>
<dbReference type="RefSeq" id="WP_089523039.1">
    <property type="nucleotide sequence ID" value="NZ_NMUQ01000001.1"/>
</dbReference>
<evidence type="ECO:0000313" key="2">
    <source>
        <dbReference type="Proteomes" id="UP000215145"/>
    </source>
</evidence>
<proteinExistence type="predicted"/>
<dbReference type="AlphaFoldDB" id="A0A229P1L8"/>
<evidence type="ECO:0008006" key="3">
    <source>
        <dbReference type="Google" id="ProtNLM"/>
    </source>
</evidence>
<dbReference type="PANTHER" id="PTHR34374">
    <property type="entry name" value="LARGE RIBOSOMAL RNA SUBUNIT ACCUMULATION PROTEIN YCED HOMOLOG 1, CHLOROPLASTIC"/>
    <property type="match status" value="1"/>
</dbReference>
<sequence>MEFRVMEVVSKGLTSSFREKLDVSELLQERKDIVSAKPLSVELDVGPYGKSAGVKGELNADLTMVCSRCLEPVEKQFSISIEERFALATTVKNPDEDEDLIIVKEDKVNLQPYVEGTLLIYLPLAPLCSEDCKGLCPDCGTNLNEQSCGCSRDRIDPRFEALKKLLE</sequence>
<dbReference type="Proteomes" id="UP000215145">
    <property type="component" value="Unassembled WGS sequence"/>
</dbReference>
<evidence type="ECO:0000313" key="1">
    <source>
        <dbReference type="EMBL" id="OXM15951.1"/>
    </source>
</evidence>
<keyword evidence="2" id="KW-1185">Reference proteome</keyword>
<protein>
    <recommendedName>
        <fullName evidence="3">Metal-binding protein</fullName>
    </recommendedName>
</protein>
<name>A0A229P1L8_9BACL</name>
<dbReference type="EMBL" id="NMUQ01000001">
    <property type="protein sequence ID" value="OXM15951.1"/>
    <property type="molecule type" value="Genomic_DNA"/>
</dbReference>
<dbReference type="InterPro" id="IPR003772">
    <property type="entry name" value="YceD"/>
</dbReference>
<reference evidence="1 2" key="1">
    <citation type="submission" date="2017-07" db="EMBL/GenBank/DDBJ databases">
        <title>Paenibacillus herberti R33 genome sequencing and assembly.</title>
        <authorList>
            <person name="Su W."/>
        </authorList>
    </citation>
    <scope>NUCLEOTIDE SEQUENCE [LARGE SCALE GENOMIC DNA]</scope>
    <source>
        <strain evidence="1 2">R33</strain>
    </source>
</reference>
<comment type="caution">
    <text evidence="1">The sequence shown here is derived from an EMBL/GenBank/DDBJ whole genome shotgun (WGS) entry which is preliminary data.</text>
</comment>
<gene>
    <name evidence="1" type="ORF">CGZ75_04385</name>
</gene>
<dbReference type="PANTHER" id="PTHR34374:SF1">
    <property type="entry name" value="LARGE RIBOSOMAL RNA SUBUNIT ACCUMULATION PROTEIN YCED HOMOLOG 1, CHLOROPLASTIC"/>
    <property type="match status" value="1"/>
</dbReference>